<evidence type="ECO:0000256" key="1">
    <source>
        <dbReference type="SAM" id="MobiDB-lite"/>
    </source>
</evidence>
<accession>A0A0C4ED74</accession>
<feature type="compositionally biased region" description="Basic residues" evidence="1">
    <location>
        <begin position="295"/>
        <end position="307"/>
    </location>
</feature>
<gene>
    <name evidence="2" type="ORF">MAPG_10667</name>
</gene>
<name>A0A0C4ED74_MAGP6</name>
<feature type="compositionally biased region" description="Basic and acidic residues" evidence="1">
    <location>
        <begin position="207"/>
        <end position="219"/>
    </location>
</feature>
<evidence type="ECO:0000313" key="3">
    <source>
        <dbReference type="EnsemblFungi" id="MAPG_10667T0"/>
    </source>
</evidence>
<reference evidence="3" key="4">
    <citation type="journal article" date="2015" name="G3 (Bethesda)">
        <title>Genome sequences of three phytopathogenic species of the Magnaporthaceae family of fungi.</title>
        <authorList>
            <person name="Okagaki L.H."/>
            <person name="Nunes C.C."/>
            <person name="Sailsbery J."/>
            <person name="Clay B."/>
            <person name="Brown D."/>
            <person name="John T."/>
            <person name="Oh Y."/>
            <person name="Young N."/>
            <person name="Fitzgerald M."/>
            <person name="Haas B.J."/>
            <person name="Zeng Q."/>
            <person name="Young S."/>
            <person name="Adiconis X."/>
            <person name="Fan L."/>
            <person name="Levin J.Z."/>
            <person name="Mitchell T.K."/>
            <person name="Okubara P.A."/>
            <person name="Farman M.L."/>
            <person name="Kohn L.M."/>
            <person name="Birren B."/>
            <person name="Ma L.-J."/>
            <person name="Dean R.A."/>
        </authorList>
    </citation>
    <scope>NUCLEOTIDE SEQUENCE</scope>
    <source>
        <strain evidence="3">ATCC 64411 / 73-15</strain>
    </source>
</reference>
<feature type="compositionally biased region" description="Basic residues" evidence="1">
    <location>
        <begin position="240"/>
        <end position="259"/>
    </location>
</feature>
<feature type="compositionally biased region" description="Low complexity" evidence="1">
    <location>
        <begin position="153"/>
        <end position="168"/>
    </location>
</feature>
<feature type="region of interest" description="Disordered" evidence="1">
    <location>
        <begin position="153"/>
        <end position="226"/>
    </location>
</feature>
<dbReference type="EnsemblFungi" id="MAPG_10667T0">
    <property type="protein sequence ID" value="MAPG_10667T0"/>
    <property type="gene ID" value="MAPG_10667"/>
</dbReference>
<reference evidence="2" key="1">
    <citation type="submission" date="2010-05" db="EMBL/GenBank/DDBJ databases">
        <title>The Genome Sequence of Magnaporthe poae strain ATCC 64411.</title>
        <authorList>
            <consortium name="The Broad Institute Genome Sequencing Platform"/>
            <consortium name="Broad Institute Genome Sequencing Center for Infectious Disease"/>
            <person name="Ma L.-J."/>
            <person name="Dead R."/>
            <person name="Young S."/>
            <person name="Zeng Q."/>
            <person name="Koehrsen M."/>
            <person name="Alvarado L."/>
            <person name="Berlin A."/>
            <person name="Chapman S.B."/>
            <person name="Chen Z."/>
            <person name="Freedman E."/>
            <person name="Gellesch M."/>
            <person name="Goldberg J."/>
            <person name="Griggs A."/>
            <person name="Gujja S."/>
            <person name="Heilman E.R."/>
            <person name="Heiman D."/>
            <person name="Hepburn T."/>
            <person name="Howarth C."/>
            <person name="Jen D."/>
            <person name="Larson L."/>
            <person name="Mehta T."/>
            <person name="Neiman D."/>
            <person name="Pearson M."/>
            <person name="Roberts A."/>
            <person name="Saif S."/>
            <person name="Shea T."/>
            <person name="Shenoy N."/>
            <person name="Sisk P."/>
            <person name="Stolte C."/>
            <person name="Sykes S."/>
            <person name="Walk T."/>
            <person name="White J."/>
            <person name="Yandava C."/>
            <person name="Haas B."/>
            <person name="Nusbaum C."/>
            <person name="Birren B."/>
        </authorList>
    </citation>
    <scope>NUCLEOTIDE SEQUENCE</scope>
    <source>
        <strain evidence="2">ATCC 64411</strain>
    </source>
</reference>
<dbReference type="EMBL" id="ADBL01002384">
    <property type="status" value="NOT_ANNOTATED_CDS"/>
    <property type="molecule type" value="Genomic_DNA"/>
</dbReference>
<keyword evidence="4" id="KW-1185">Reference proteome</keyword>
<dbReference type="VEuPathDB" id="FungiDB:MAPG_10667"/>
<dbReference type="AlphaFoldDB" id="A0A0C4ED74"/>
<feature type="compositionally biased region" description="Low complexity" evidence="1">
    <location>
        <begin position="260"/>
        <end position="272"/>
    </location>
</feature>
<sequence>MGRGGLCARREWHSARRTALRFLKNQSSDRFHSPLCAGRQPRSPQALSPITLRLHHANMDHPSEAAGKLADFVARLRTRPHSPIEGRETLDEVVTKVQKNLQHIVDKVQPDRVRRYGVQVAETTRIGHTPPEAREQFRTALIASLSDAASSSLSAVEDAPSSASPATPVSLGETTNPNTPRDDDGGGDDDDDDEELSPPPPTPPQEEESKNSRESDARRATPTPTARTMMMAMMMMMTRKSCRRRHRRARNARERRRHTTATSTPTARTTRTGFLPRRRNRSPSPTCPASEAQPRRRRLGGRAKGRTWPKASRTAANGGFPGVSLGWRQCTACCNGGKKVYCALCFLLVVQIEFFFFLSMY</sequence>
<dbReference type="Proteomes" id="UP000011715">
    <property type="component" value="Unassembled WGS sequence"/>
</dbReference>
<feature type="compositionally biased region" description="Acidic residues" evidence="1">
    <location>
        <begin position="185"/>
        <end position="196"/>
    </location>
</feature>
<evidence type="ECO:0000313" key="4">
    <source>
        <dbReference type="Proteomes" id="UP000011715"/>
    </source>
</evidence>
<reference evidence="4" key="2">
    <citation type="submission" date="2010-05" db="EMBL/GenBank/DDBJ databases">
        <title>The genome sequence of Magnaporthe poae strain ATCC 64411.</title>
        <authorList>
            <person name="Ma L.-J."/>
            <person name="Dead R."/>
            <person name="Young S."/>
            <person name="Zeng Q."/>
            <person name="Koehrsen M."/>
            <person name="Alvarado L."/>
            <person name="Berlin A."/>
            <person name="Chapman S.B."/>
            <person name="Chen Z."/>
            <person name="Freedman E."/>
            <person name="Gellesch M."/>
            <person name="Goldberg J."/>
            <person name="Griggs A."/>
            <person name="Gujja S."/>
            <person name="Heilman E.R."/>
            <person name="Heiman D."/>
            <person name="Hepburn T."/>
            <person name="Howarth C."/>
            <person name="Jen D."/>
            <person name="Larson L."/>
            <person name="Mehta T."/>
            <person name="Neiman D."/>
            <person name="Pearson M."/>
            <person name="Roberts A."/>
            <person name="Saif S."/>
            <person name="Shea T."/>
            <person name="Shenoy N."/>
            <person name="Sisk P."/>
            <person name="Stolte C."/>
            <person name="Sykes S."/>
            <person name="Walk T."/>
            <person name="White J."/>
            <person name="Yandava C."/>
            <person name="Haas B."/>
            <person name="Nusbaum C."/>
            <person name="Birren B."/>
        </authorList>
    </citation>
    <scope>NUCLEOTIDE SEQUENCE [LARGE SCALE GENOMIC DNA]</scope>
    <source>
        <strain evidence="4">ATCC 64411 / 73-15</strain>
    </source>
</reference>
<dbReference type="EMBL" id="GL876975">
    <property type="protein sequence ID" value="KLU90816.1"/>
    <property type="molecule type" value="Genomic_DNA"/>
</dbReference>
<evidence type="ECO:0000313" key="2">
    <source>
        <dbReference type="EMBL" id="KLU90816.1"/>
    </source>
</evidence>
<feature type="region of interest" description="Disordered" evidence="1">
    <location>
        <begin position="238"/>
        <end position="315"/>
    </location>
</feature>
<reference evidence="3" key="5">
    <citation type="submission" date="2015-06" db="UniProtKB">
        <authorList>
            <consortium name="EnsemblFungi"/>
        </authorList>
    </citation>
    <scope>IDENTIFICATION</scope>
    <source>
        <strain evidence="3">ATCC 64411</strain>
    </source>
</reference>
<reference evidence="2" key="3">
    <citation type="submission" date="2011-03" db="EMBL/GenBank/DDBJ databases">
        <title>Annotation of Magnaporthe poae ATCC 64411.</title>
        <authorList>
            <person name="Ma L.-J."/>
            <person name="Dead R."/>
            <person name="Young S.K."/>
            <person name="Zeng Q."/>
            <person name="Gargeya S."/>
            <person name="Fitzgerald M."/>
            <person name="Haas B."/>
            <person name="Abouelleil A."/>
            <person name="Alvarado L."/>
            <person name="Arachchi H.M."/>
            <person name="Berlin A."/>
            <person name="Brown A."/>
            <person name="Chapman S.B."/>
            <person name="Chen Z."/>
            <person name="Dunbar C."/>
            <person name="Freedman E."/>
            <person name="Gearin G."/>
            <person name="Gellesch M."/>
            <person name="Goldberg J."/>
            <person name="Griggs A."/>
            <person name="Gujja S."/>
            <person name="Heiman D."/>
            <person name="Howarth C."/>
            <person name="Larson L."/>
            <person name="Lui A."/>
            <person name="MacDonald P.J.P."/>
            <person name="Mehta T."/>
            <person name="Montmayeur A."/>
            <person name="Murphy C."/>
            <person name="Neiman D."/>
            <person name="Pearson M."/>
            <person name="Priest M."/>
            <person name="Roberts A."/>
            <person name="Saif S."/>
            <person name="Shea T."/>
            <person name="Shenoy N."/>
            <person name="Sisk P."/>
            <person name="Stolte C."/>
            <person name="Sykes S."/>
            <person name="Yandava C."/>
            <person name="Wortman J."/>
            <person name="Nusbaum C."/>
            <person name="Birren B."/>
        </authorList>
    </citation>
    <scope>NUCLEOTIDE SEQUENCE</scope>
    <source>
        <strain evidence="2">ATCC 64411</strain>
    </source>
</reference>
<protein>
    <submittedName>
        <fullName evidence="2 3">Uncharacterized protein</fullName>
    </submittedName>
</protein>
<proteinExistence type="predicted"/>
<organism evidence="3 4">
    <name type="scientific">Magnaporthiopsis poae (strain ATCC 64411 / 73-15)</name>
    <name type="common">Kentucky bluegrass fungus</name>
    <name type="synonym">Magnaporthe poae</name>
    <dbReference type="NCBI Taxonomy" id="644358"/>
    <lineage>
        <taxon>Eukaryota</taxon>
        <taxon>Fungi</taxon>
        <taxon>Dikarya</taxon>
        <taxon>Ascomycota</taxon>
        <taxon>Pezizomycotina</taxon>
        <taxon>Sordariomycetes</taxon>
        <taxon>Sordariomycetidae</taxon>
        <taxon>Magnaporthales</taxon>
        <taxon>Magnaporthaceae</taxon>
        <taxon>Magnaporthiopsis</taxon>
    </lineage>
</organism>